<evidence type="ECO:0000313" key="2">
    <source>
        <dbReference type="Proteomes" id="UP000478052"/>
    </source>
</evidence>
<comment type="caution">
    <text evidence="1">The sequence shown here is derived from an EMBL/GenBank/DDBJ whole genome shotgun (WGS) entry which is preliminary data.</text>
</comment>
<dbReference type="OrthoDB" id="10031901at2759"/>
<dbReference type="Proteomes" id="UP000478052">
    <property type="component" value="Unassembled WGS sequence"/>
</dbReference>
<dbReference type="EMBL" id="VUJU01011011">
    <property type="protein sequence ID" value="KAF0712219.1"/>
    <property type="molecule type" value="Genomic_DNA"/>
</dbReference>
<proteinExistence type="predicted"/>
<organism evidence="1 2">
    <name type="scientific">Aphis craccivora</name>
    <name type="common">Cowpea aphid</name>
    <dbReference type="NCBI Taxonomy" id="307492"/>
    <lineage>
        <taxon>Eukaryota</taxon>
        <taxon>Metazoa</taxon>
        <taxon>Ecdysozoa</taxon>
        <taxon>Arthropoda</taxon>
        <taxon>Hexapoda</taxon>
        <taxon>Insecta</taxon>
        <taxon>Pterygota</taxon>
        <taxon>Neoptera</taxon>
        <taxon>Paraneoptera</taxon>
        <taxon>Hemiptera</taxon>
        <taxon>Sternorrhyncha</taxon>
        <taxon>Aphidomorpha</taxon>
        <taxon>Aphidoidea</taxon>
        <taxon>Aphididae</taxon>
        <taxon>Aphidini</taxon>
        <taxon>Aphis</taxon>
        <taxon>Aphis</taxon>
    </lineage>
</organism>
<evidence type="ECO:0000313" key="1">
    <source>
        <dbReference type="EMBL" id="KAF0712219.1"/>
    </source>
</evidence>
<accession>A0A6G0VWP0</accession>
<keyword evidence="2" id="KW-1185">Reference proteome</keyword>
<name>A0A6G0VWP0_APHCR</name>
<dbReference type="AlphaFoldDB" id="A0A6G0VWP0"/>
<reference evidence="1 2" key="1">
    <citation type="submission" date="2019-08" db="EMBL/GenBank/DDBJ databases">
        <title>Whole genome of Aphis craccivora.</title>
        <authorList>
            <person name="Voronova N.V."/>
            <person name="Shulinski R.S."/>
            <person name="Bandarenka Y.V."/>
            <person name="Zhorov D.G."/>
            <person name="Warner D."/>
        </authorList>
    </citation>
    <scope>NUCLEOTIDE SEQUENCE [LARGE SCALE GENOMIC DNA]</scope>
    <source>
        <strain evidence="1">180601</strain>
        <tissue evidence="1">Whole Body</tissue>
    </source>
</reference>
<protein>
    <submittedName>
        <fullName evidence="1">SWIM-type domain-containing protein</fullName>
    </submittedName>
</protein>
<gene>
    <name evidence="1" type="ORF">FWK35_00026236</name>
</gene>
<sequence>MYLEEMHKKLKYCYMHGIQNRRVDKFISLLMRFARDMVFERTIRMMKNKPTFQMEQIAHSHRRSIDIESSKIKKIDIDTWLVHSKTPDKNPYTVSFNNSENCMGCPLACPSCRICVHQFTCTCVDYKIKGNFFKHVHACIRVSEKNNTEINIDEDRATLAFEEHSNYVVQGSQITSVDQKESVSISTRFTALINATIGIANTATDEAKLKGITKLDELYYDDLTKWSD</sequence>